<dbReference type="STRING" id="5288.A0A5C5FX82"/>
<evidence type="ECO:0000256" key="9">
    <source>
        <dbReference type="ARBA" id="ARBA00023157"/>
    </source>
</evidence>
<comment type="subcellular location">
    <subcellularLocation>
        <location evidence="2">Secreted</location>
    </subcellularLocation>
</comment>
<dbReference type="EMBL" id="SOZI01000069">
    <property type="protein sequence ID" value="TNY20361.1"/>
    <property type="molecule type" value="Genomic_DNA"/>
</dbReference>
<gene>
    <name evidence="14" type="ORF">DMC30DRAFT_352459</name>
</gene>
<evidence type="ECO:0000256" key="10">
    <source>
        <dbReference type="ARBA" id="ARBA00023180"/>
    </source>
</evidence>
<evidence type="ECO:0000256" key="4">
    <source>
        <dbReference type="ARBA" id="ARBA00022723"/>
    </source>
</evidence>
<evidence type="ECO:0000256" key="5">
    <source>
        <dbReference type="ARBA" id="ARBA00022729"/>
    </source>
</evidence>
<dbReference type="Gene3D" id="2.70.50.70">
    <property type="match status" value="1"/>
</dbReference>
<dbReference type="Pfam" id="PF22810">
    <property type="entry name" value="LPMO_AA14"/>
    <property type="match status" value="1"/>
</dbReference>
<protein>
    <submittedName>
        <fullName evidence="14">Proteophosphoglycan ppg4</fullName>
    </submittedName>
</protein>
<keyword evidence="8" id="KW-0503">Monooxygenase</keyword>
<evidence type="ECO:0000259" key="13">
    <source>
        <dbReference type="Pfam" id="PF24135"/>
    </source>
</evidence>
<evidence type="ECO:0000256" key="12">
    <source>
        <dbReference type="SAM" id="SignalP"/>
    </source>
</evidence>
<proteinExistence type="inferred from homology"/>
<comment type="caution">
    <text evidence="14">The sequence shown here is derived from an EMBL/GenBank/DDBJ whole genome shotgun (WGS) entry which is preliminary data.</text>
</comment>
<dbReference type="InterPro" id="IPR008979">
    <property type="entry name" value="Galactose-bd-like_sf"/>
</dbReference>
<evidence type="ECO:0000313" key="15">
    <source>
        <dbReference type="Proteomes" id="UP000311382"/>
    </source>
</evidence>
<name>A0A5C5FX82_9BASI</name>
<keyword evidence="5 12" id="KW-0732">Signal</keyword>
<dbReference type="SUPFAM" id="SSF49785">
    <property type="entry name" value="Galactose-binding domain-like"/>
    <property type="match status" value="2"/>
</dbReference>
<sequence>MSIWCVLLSHCLRSLPCSGCAVADARNAHCCRHPSMYGVGPNWAYEAGPPTDPVGPYFYFDDWWFRGPGYRNLPPVNGDVMNLPAGGSITFEIACHYAWTSYGYATTEPGSKLDACPADNAGAYHSGDPLSDEIDESLLSGCALGIADVDDINKVTMDNLAIFSVNHECVKQKMTSFEVPAKMPQCTGEKCICAWFWLANRGTANFYMTAFDCSVSGSPADATPIAPPQDPVFCKKDPSSCTTGSKRPIYAYNFPSNVPWIGNDDRAGYHQEWSFGTNGAQNDIFLPADYDQAAYAAAMNKTITLEQTWPTPTGEDGAEDLAMSASASASTTSFGQGAYSAIDGNVGGYVEDGSGYASLEWASDHQKAGAWLQLSWASPITFNQIQLYDRPNLDDQITSGNITFSDGSSIAFGALPNDGSSPLYLNLTSPVTASSLRLTVTGASASTSNVARLGRRRSRHRHVFLGRPVLGDALFDGRLLERRRILVDGSFVVGFVVFSDCQRAGFLPRVLVGRAVVGVFHHRVVNRRLVLGGRVVLRRFDAVLCRLDFSLRRLDFERGCSDFDERGRLVSHHVSCIEHCLERVVHGRGQQQLVGSRLELFFCAVQLLRNSPAAAAVDGRIGGVIMKRATGNAGWEWATQGQGVGATLNLKWGAAQTFNQLVLYDRPNLQDQILGGLLTFSDGTRIEFGPLNNDGSATVINLANTVKAKSILLTVTKVSSTTTNVGLSEIEVRLADPSTFTSVYTQTRVPPRTTTTVAARTTATTAAQTTTPPAATSTSSVQTLCRAAEPTAFNPMAPAPRHVRDFKLA</sequence>
<dbReference type="AlphaFoldDB" id="A0A5C5FX82"/>
<keyword evidence="9" id="KW-1015">Disulfide bond</keyword>
<accession>A0A5C5FX82</accession>
<evidence type="ECO:0000256" key="8">
    <source>
        <dbReference type="ARBA" id="ARBA00023033"/>
    </source>
</evidence>
<evidence type="ECO:0000256" key="11">
    <source>
        <dbReference type="ARBA" id="ARBA00046340"/>
    </source>
</evidence>
<evidence type="ECO:0000256" key="6">
    <source>
        <dbReference type="ARBA" id="ARBA00023002"/>
    </source>
</evidence>
<evidence type="ECO:0000256" key="7">
    <source>
        <dbReference type="ARBA" id="ARBA00023008"/>
    </source>
</evidence>
<reference evidence="14 15" key="1">
    <citation type="submission" date="2019-03" db="EMBL/GenBank/DDBJ databases">
        <title>Rhodosporidium diobovatum UCD-FST 08-225 genome sequencing, assembly, and annotation.</title>
        <authorList>
            <person name="Fakankun I.U."/>
            <person name="Fristensky B."/>
            <person name="Levin D.B."/>
        </authorList>
    </citation>
    <scope>NUCLEOTIDE SEQUENCE [LARGE SCALE GENOMIC DNA]</scope>
    <source>
        <strain evidence="14 15">UCD-FST 08-225</strain>
    </source>
</reference>
<dbReference type="InterPro" id="IPR055826">
    <property type="entry name" value="DUF7402"/>
</dbReference>
<keyword evidence="4" id="KW-0479">Metal-binding</keyword>
<dbReference type="GO" id="GO:0046872">
    <property type="term" value="F:metal ion binding"/>
    <property type="evidence" value="ECO:0007669"/>
    <property type="project" value="UniProtKB-KW"/>
</dbReference>
<keyword evidence="3" id="KW-0964">Secreted</keyword>
<organism evidence="14 15">
    <name type="scientific">Rhodotorula diobovata</name>
    <dbReference type="NCBI Taxonomy" id="5288"/>
    <lineage>
        <taxon>Eukaryota</taxon>
        <taxon>Fungi</taxon>
        <taxon>Dikarya</taxon>
        <taxon>Basidiomycota</taxon>
        <taxon>Pucciniomycotina</taxon>
        <taxon>Microbotryomycetes</taxon>
        <taxon>Sporidiobolales</taxon>
        <taxon>Sporidiobolaceae</taxon>
        <taxon>Rhodotorula</taxon>
    </lineage>
</organism>
<dbReference type="InterPro" id="IPR054497">
    <property type="entry name" value="LPMO_AA14"/>
</dbReference>
<feature type="domain" description="DUF7402" evidence="13">
    <location>
        <begin position="610"/>
        <end position="732"/>
    </location>
</feature>
<keyword evidence="10" id="KW-0325">Glycoprotein</keyword>
<dbReference type="Pfam" id="PF24135">
    <property type="entry name" value="DUF7402"/>
    <property type="match status" value="1"/>
</dbReference>
<comment type="cofactor">
    <cofactor evidence="1">
        <name>Cu(2+)</name>
        <dbReference type="ChEBI" id="CHEBI:29036"/>
    </cofactor>
</comment>
<feature type="signal peptide" evidence="12">
    <location>
        <begin position="1"/>
        <end position="19"/>
    </location>
</feature>
<evidence type="ECO:0000256" key="1">
    <source>
        <dbReference type="ARBA" id="ARBA00001973"/>
    </source>
</evidence>
<comment type="similarity">
    <text evidence="11">Belongs to the polysaccharide monooxygenase AA14 family.</text>
</comment>
<keyword evidence="7" id="KW-0186">Copper</keyword>
<dbReference type="GO" id="GO:0004497">
    <property type="term" value="F:monooxygenase activity"/>
    <property type="evidence" value="ECO:0007669"/>
    <property type="project" value="UniProtKB-KW"/>
</dbReference>
<evidence type="ECO:0000313" key="14">
    <source>
        <dbReference type="EMBL" id="TNY20361.1"/>
    </source>
</evidence>
<dbReference type="Gene3D" id="2.60.120.260">
    <property type="entry name" value="Galactose-binding domain-like"/>
    <property type="match status" value="2"/>
</dbReference>
<dbReference type="OrthoDB" id="2019572at2759"/>
<evidence type="ECO:0000256" key="2">
    <source>
        <dbReference type="ARBA" id="ARBA00004613"/>
    </source>
</evidence>
<dbReference type="Proteomes" id="UP000311382">
    <property type="component" value="Unassembled WGS sequence"/>
</dbReference>
<dbReference type="GO" id="GO:0005576">
    <property type="term" value="C:extracellular region"/>
    <property type="evidence" value="ECO:0007669"/>
    <property type="project" value="UniProtKB-SubCell"/>
</dbReference>
<keyword evidence="6" id="KW-0560">Oxidoreductase</keyword>
<evidence type="ECO:0000256" key="3">
    <source>
        <dbReference type="ARBA" id="ARBA00022525"/>
    </source>
</evidence>
<keyword evidence="15" id="KW-1185">Reference proteome</keyword>
<feature type="chain" id="PRO_5022675333" evidence="12">
    <location>
        <begin position="20"/>
        <end position="809"/>
    </location>
</feature>